<organism evidence="1 2">
    <name type="scientific">Echinicola vietnamensis (strain DSM 17526 / LMG 23754 / KMM 6221)</name>
    <dbReference type="NCBI Taxonomy" id="926556"/>
    <lineage>
        <taxon>Bacteria</taxon>
        <taxon>Pseudomonadati</taxon>
        <taxon>Bacteroidota</taxon>
        <taxon>Cytophagia</taxon>
        <taxon>Cytophagales</taxon>
        <taxon>Cyclobacteriaceae</taxon>
        <taxon>Echinicola</taxon>
    </lineage>
</organism>
<dbReference type="Proteomes" id="UP000010796">
    <property type="component" value="Chromosome"/>
</dbReference>
<dbReference type="STRING" id="926556.Echvi_1001"/>
<gene>
    <name evidence="1" type="ordered locus">Echvi_1001</name>
</gene>
<dbReference type="OrthoDB" id="66316at2"/>
<protein>
    <submittedName>
        <fullName evidence="1">Uncharacterized protein</fullName>
    </submittedName>
</protein>
<evidence type="ECO:0000313" key="2">
    <source>
        <dbReference type="Proteomes" id="UP000010796"/>
    </source>
</evidence>
<dbReference type="InterPro" id="IPR045534">
    <property type="entry name" value="DUF6428"/>
</dbReference>
<dbReference type="AlphaFoldDB" id="L0FVD8"/>
<dbReference type="Pfam" id="PF20001">
    <property type="entry name" value="DUF6428"/>
    <property type="match status" value="1"/>
</dbReference>
<sequence>MKLSAVKSALHNLDKIGFKLPDGSLVPRHFHVTEVGKVSKHFIDCGGTVRQEEVVSFQLWNADDYDHRLHPEKLMHIIALSEKTLDLPDAEIEVEYQGETIGKFGLEFDGTHFILTTKQTDCLAKDQCGIPAEKPKIRISTNPSGTCTPGGNCC</sequence>
<evidence type="ECO:0000313" key="1">
    <source>
        <dbReference type="EMBL" id="AGA77272.1"/>
    </source>
</evidence>
<dbReference type="eggNOG" id="ENOG502ZBU9">
    <property type="taxonomic scope" value="Bacteria"/>
</dbReference>
<dbReference type="PATRIC" id="fig|926556.3.peg.1036"/>
<name>L0FVD8_ECHVK</name>
<dbReference type="RefSeq" id="WP_015264836.1">
    <property type="nucleotide sequence ID" value="NC_019904.1"/>
</dbReference>
<reference evidence="2" key="1">
    <citation type="submission" date="2012-02" db="EMBL/GenBank/DDBJ databases">
        <title>The complete genome of Echinicola vietnamensis DSM 17526.</title>
        <authorList>
            <person name="Lucas S."/>
            <person name="Copeland A."/>
            <person name="Lapidus A."/>
            <person name="Glavina del Rio T."/>
            <person name="Dalin E."/>
            <person name="Tice H."/>
            <person name="Bruce D."/>
            <person name="Goodwin L."/>
            <person name="Pitluck S."/>
            <person name="Peters L."/>
            <person name="Ovchinnikova G."/>
            <person name="Teshima H."/>
            <person name="Kyrpides N."/>
            <person name="Mavromatis K."/>
            <person name="Ivanova N."/>
            <person name="Brettin T."/>
            <person name="Detter J.C."/>
            <person name="Han C."/>
            <person name="Larimer F."/>
            <person name="Land M."/>
            <person name="Hauser L."/>
            <person name="Markowitz V."/>
            <person name="Cheng J.-F."/>
            <person name="Hugenholtz P."/>
            <person name="Woyke T."/>
            <person name="Wu D."/>
            <person name="Brambilla E."/>
            <person name="Klenk H.-P."/>
            <person name="Eisen J.A."/>
        </authorList>
    </citation>
    <scope>NUCLEOTIDE SEQUENCE [LARGE SCALE GENOMIC DNA]</scope>
    <source>
        <strain evidence="2">DSM 17526 / LMG 23754 / KMM 6221</strain>
    </source>
</reference>
<dbReference type="HOGENOM" id="CLU_1641884_0_0_10"/>
<dbReference type="EMBL" id="CP003346">
    <property type="protein sequence ID" value="AGA77272.1"/>
    <property type="molecule type" value="Genomic_DNA"/>
</dbReference>
<proteinExistence type="predicted"/>
<keyword evidence="2" id="KW-1185">Reference proteome</keyword>
<accession>L0FVD8</accession>
<dbReference type="KEGG" id="evi:Echvi_1001"/>